<reference evidence="2" key="1">
    <citation type="submission" date="2019-12" db="EMBL/GenBank/DDBJ databases">
        <title>Genome sequencing and annotation of Brassica cretica.</title>
        <authorList>
            <person name="Studholme D.J."/>
            <person name="Sarris P.F."/>
        </authorList>
    </citation>
    <scope>NUCLEOTIDE SEQUENCE</scope>
    <source>
        <strain evidence="2">PFS-102/07</strain>
        <tissue evidence="2">Leaf</tissue>
    </source>
</reference>
<feature type="compositionally biased region" description="Basic residues" evidence="1">
    <location>
        <begin position="173"/>
        <end position="188"/>
    </location>
</feature>
<gene>
    <name evidence="2" type="ORF">F2Q70_00026017</name>
</gene>
<evidence type="ECO:0000256" key="1">
    <source>
        <dbReference type="SAM" id="MobiDB-lite"/>
    </source>
</evidence>
<protein>
    <submittedName>
        <fullName evidence="2">Uncharacterized protein</fullName>
    </submittedName>
</protein>
<proteinExistence type="predicted"/>
<evidence type="ECO:0000313" key="2">
    <source>
        <dbReference type="EMBL" id="KAF2605684.1"/>
    </source>
</evidence>
<feature type="region of interest" description="Disordered" evidence="1">
    <location>
        <begin position="146"/>
        <end position="188"/>
    </location>
</feature>
<organism evidence="2">
    <name type="scientific">Brassica cretica</name>
    <name type="common">Mustard</name>
    <dbReference type="NCBI Taxonomy" id="69181"/>
    <lineage>
        <taxon>Eukaryota</taxon>
        <taxon>Viridiplantae</taxon>
        <taxon>Streptophyta</taxon>
        <taxon>Embryophyta</taxon>
        <taxon>Tracheophyta</taxon>
        <taxon>Spermatophyta</taxon>
        <taxon>Magnoliopsida</taxon>
        <taxon>eudicotyledons</taxon>
        <taxon>Gunneridae</taxon>
        <taxon>Pentapetalae</taxon>
        <taxon>rosids</taxon>
        <taxon>malvids</taxon>
        <taxon>Brassicales</taxon>
        <taxon>Brassicaceae</taxon>
        <taxon>Brassiceae</taxon>
        <taxon>Brassica</taxon>
    </lineage>
</organism>
<dbReference type="AlphaFoldDB" id="A0A8S9LE09"/>
<feature type="compositionally biased region" description="Polar residues" evidence="1">
    <location>
        <begin position="149"/>
        <end position="161"/>
    </location>
</feature>
<sequence length="188" mass="21488">MVYQHPPDESHHESFAVDTALPEMETDAYDEDYHIEKTIEYRDLAMDDRGLLHTSFADATSTSIDSDFQPSIDTHHTPDSKLHVQDNTYYGYLTPDEFDIFRDQEGQARAMHGLILNISKEDITEIIAMNGSSNFFNPKNKSEDLPSIDNATAPSIDNATAPSIDGHFECRRSTLHQNRKRKPRWENT</sequence>
<accession>A0A8S9LE09</accession>
<comment type="caution">
    <text evidence="2">The sequence shown here is derived from an EMBL/GenBank/DDBJ whole genome shotgun (WGS) entry which is preliminary data.</text>
</comment>
<dbReference type="EMBL" id="QGKY02000094">
    <property type="protein sequence ID" value="KAF2605684.1"/>
    <property type="molecule type" value="Genomic_DNA"/>
</dbReference>
<name>A0A8S9LE09_BRACR</name>